<keyword evidence="4" id="KW-1003">Cell membrane</keyword>
<dbReference type="GO" id="GO:0005886">
    <property type="term" value="C:plasma membrane"/>
    <property type="evidence" value="ECO:0007669"/>
    <property type="project" value="UniProtKB-SubCell"/>
</dbReference>
<dbReference type="PROSITE" id="PS50846">
    <property type="entry name" value="HMA_2"/>
    <property type="match status" value="1"/>
</dbReference>
<dbReference type="EMBL" id="UOGB01000209">
    <property type="protein sequence ID" value="VAX21538.1"/>
    <property type="molecule type" value="Genomic_DNA"/>
</dbReference>
<evidence type="ECO:0000313" key="13">
    <source>
        <dbReference type="EMBL" id="VAX21538.1"/>
    </source>
</evidence>
<dbReference type="CDD" id="cd00371">
    <property type="entry name" value="HMA"/>
    <property type="match status" value="1"/>
</dbReference>
<evidence type="ECO:0000256" key="1">
    <source>
        <dbReference type="ARBA" id="ARBA00004429"/>
    </source>
</evidence>
<evidence type="ECO:0000256" key="2">
    <source>
        <dbReference type="ARBA" id="ARBA00022448"/>
    </source>
</evidence>
<feature type="transmembrane region" description="Helical" evidence="11">
    <location>
        <begin position="99"/>
        <end position="122"/>
    </location>
</feature>
<dbReference type="InterPro" id="IPR003457">
    <property type="entry name" value="Transprt_MerT"/>
</dbReference>
<dbReference type="FunFam" id="3.30.70.100:FF:000001">
    <property type="entry name" value="ATPase copper transporting beta"/>
    <property type="match status" value="1"/>
</dbReference>
<comment type="subcellular location">
    <subcellularLocation>
        <location evidence="1">Cell inner membrane</location>
        <topology evidence="1">Multi-pass membrane protein</topology>
    </subcellularLocation>
</comment>
<proteinExistence type="predicted"/>
<keyword evidence="7" id="KW-0479">Metal-binding</keyword>
<protein>
    <recommendedName>
        <fullName evidence="12">HMA domain-containing protein</fullName>
    </recommendedName>
</protein>
<keyword evidence="6 11" id="KW-0812">Transmembrane</keyword>
<keyword evidence="2" id="KW-0813">Transport</keyword>
<evidence type="ECO:0000256" key="4">
    <source>
        <dbReference type="ARBA" id="ARBA00022475"/>
    </source>
</evidence>
<dbReference type="Gene3D" id="1.10.287.910">
    <property type="entry name" value="bacterial mercury transporter, merf"/>
    <property type="match status" value="1"/>
</dbReference>
<dbReference type="InterPro" id="IPR036163">
    <property type="entry name" value="HMA_dom_sf"/>
</dbReference>
<dbReference type="InterPro" id="IPR006121">
    <property type="entry name" value="HMA_dom"/>
</dbReference>
<gene>
    <name evidence="13" type="ORF">MNBD_NITROSPINAE03-1640</name>
</gene>
<dbReference type="Pfam" id="PF00403">
    <property type="entry name" value="HMA"/>
    <property type="match status" value="1"/>
</dbReference>
<evidence type="ECO:0000256" key="11">
    <source>
        <dbReference type="SAM" id="Phobius"/>
    </source>
</evidence>
<dbReference type="GO" id="GO:0046872">
    <property type="term" value="F:metal ion binding"/>
    <property type="evidence" value="ECO:0007669"/>
    <property type="project" value="UniProtKB-KW"/>
</dbReference>
<keyword evidence="9 11" id="KW-1133">Transmembrane helix</keyword>
<evidence type="ECO:0000256" key="6">
    <source>
        <dbReference type="ARBA" id="ARBA00022692"/>
    </source>
</evidence>
<evidence type="ECO:0000256" key="9">
    <source>
        <dbReference type="ARBA" id="ARBA00022989"/>
    </source>
</evidence>
<feature type="transmembrane region" description="Helical" evidence="11">
    <location>
        <begin position="20"/>
        <end position="46"/>
    </location>
</feature>
<dbReference type="PRINTS" id="PR00942">
    <property type="entry name" value="CUATPASEI"/>
</dbReference>
<feature type="domain" description="HMA" evidence="12">
    <location>
        <begin position="133"/>
        <end position="199"/>
    </location>
</feature>
<evidence type="ECO:0000256" key="5">
    <source>
        <dbReference type="ARBA" id="ARBA00022519"/>
    </source>
</evidence>
<dbReference type="AlphaFoldDB" id="A0A3B1CC66"/>
<keyword evidence="5" id="KW-0997">Cell inner membrane</keyword>
<dbReference type="SUPFAM" id="SSF55008">
    <property type="entry name" value="HMA, heavy metal-associated domain"/>
    <property type="match status" value="1"/>
</dbReference>
<accession>A0A3B1CC66</accession>
<feature type="transmembrane region" description="Helical" evidence="11">
    <location>
        <begin position="52"/>
        <end position="72"/>
    </location>
</feature>
<evidence type="ECO:0000256" key="7">
    <source>
        <dbReference type="ARBA" id="ARBA00022723"/>
    </source>
</evidence>
<dbReference type="PROSITE" id="PS51257">
    <property type="entry name" value="PROKAR_LIPOPROTEIN"/>
    <property type="match status" value="1"/>
</dbReference>
<organism evidence="13">
    <name type="scientific">hydrothermal vent metagenome</name>
    <dbReference type="NCBI Taxonomy" id="652676"/>
    <lineage>
        <taxon>unclassified sequences</taxon>
        <taxon>metagenomes</taxon>
        <taxon>ecological metagenomes</taxon>
    </lineage>
</organism>
<dbReference type="Pfam" id="PF02411">
    <property type="entry name" value="MerT"/>
    <property type="match status" value="1"/>
</dbReference>
<evidence type="ECO:0000259" key="12">
    <source>
        <dbReference type="PROSITE" id="PS50846"/>
    </source>
</evidence>
<dbReference type="GO" id="GO:0015097">
    <property type="term" value="F:mercury ion transmembrane transporter activity"/>
    <property type="evidence" value="ECO:0007669"/>
    <property type="project" value="InterPro"/>
</dbReference>
<name>A0A3B1CC66_9ZZZZ</name>
<dbReference type="Gene3D" id="3.30.70.100">
    <property type="match status" value="1"/>
</dbReference>
<sequence length="202" mass="21367">MNDDKPEKSAAGRWGLAGAVVAAIAASACCVGPLILMFLGISGAWIGTLTALTPYQPIFITLTIVLLGLSFYKTYKKPKEECAPGSYCANPTAKRFNRIVLWIFTAVIFGLLAFPYAAPYVFAGTPENGPQKQEVQLGIKNMTCASCLIPVRRAIGKLDGVLSAKVTVKPGLAVVTYDPAKVKPADIAEAITNAGYPASVKK</sequence>
<keyword evidence="8" id="KW-0476">Mercury</keyword>
<evidence type="ECO:0000256" key="10">
    <source>
        <dbReference type="ARBA" id="ARBA00023136"/>
    </source>
</evidence>
<reference evidence="13" key="1">
    <citation type="submission" date="2018-06" db="EMBL/GenBank/DDBJ databases">
        <authorList>
            <person name="Zhirakovskaya E."/>
        </authorList>
    </citation>
    <scope>NUCLEOTIDE SEQUENCE</scope>
</reference>
<keyword evidence="3" id="KW-0475">Mercuric resistance</keyword>
<evidence type="ECO:0000256" key="8">
    <source>
        <dbReference type="ARBA" id="ARBA00022914"/>
    </source>
</evidence>
<evidence type="ECO:0000256" key="3">
    <source>
        <dbReference type="ARBA" id="ARBA00022466"/>
    </source>
</evidence>
<dbReference type="PROSITE" id="PS01047">
    <property type="entry name" value="HMA_1"/>
    <property type="match status" value="1"/>
</dbReference>
<dbReference type="InterPro" id="IPR017969">
    <property type="entry name" value="Heavy-metal-associated_CS"/>
</dbReference>
<keyword evidence="10 11" id="KW-0472">Membrane</keyword>